<evidence type="ECO:0000313" key="1">
    <source>
        <dbReference type="EMBL" id="MCZ0867261.1"/>
    </source>
</evidence>
<accession>A0A9J6RT52</accession>
<proteinExistence type="predicted"/>
<name>A0A9J6RT52_9GAMM</name>
<dbReference type="RefSeq" id="WP_268905497.1">
    <property type="nucleotide sequence ID" value="NZ_JAPTGG010000035.1"/>
</dbReference>
<evidence type="ECO:0000313" key="2">
    <source>
        <dbReference type="Proteomes" id="UP001069090"/>
    </source>
</evidence>
<gene>
    <name evidence="1" type="ORF">O0V09_18850</name>
</gene>
<sequence>MNLRVIAIFLILFNQTVSGENLKWESHIRDDGVAVVVASREGYESLSEAVGSIPKDSWIKHVRVSFLSQYTEFQAELHSSMLTNYPAELETALASAGNMHNPKVIALRRAFTEAVLSSNYVKSVNAAFSKRCEKISSASFEKFFISKESGKPEYEAMLWLTTEKCT</sequence>
<organism evidence="1 2">
    <name type="scientific">Dasania phycosphaerae</name>
    <dbReference type="NCBI Taxonomy" id="2950436"/>
    <lineage>
        <taxon>Bacteria</taxon>
        <taxon>Pseudomonadati</taxon>
        <taxon>Pseudomonadota</taxon>
        <taxon>Gammaproteobacteria</taxon>
        <taxon>Cellvibrionales</taxon>
        <taxon>Spongiibacteraceae</taxon>
        <taxon>Dasania</taxon>
    </lineage>
</organism>
<dbReference type="Proteomes" id="UP001069090">
    <property type="component" value="Unassembled WGS sequence"/>
</dbReference>
<comment type="caution">
    <text evidence="1">The sequence shown here is derived from an EMBL/GenBank/DDBJ whole genome shotgun (WGS) entry which is preliminary data.</text>
</comment>
<dbReference type="EMBL" id="JAPTGG010000035">
    <property type="protein sequence ID" value="MCZ0867261.1"/>
    <property type="molecule type" value="Genomic_DNA"/>
</dbReference>
<reference evidence="1 2" key="1">
    <citation type="submission" date="2022-12" db="EMBL/GenBank/DDBJ databases">
        <title>Dasania phycosphaerae sp. nov., isolated from particulate material of the south coast of Korea.</title>
        <authorList>
            <person name="Jiang Y."/>
        </authorList>
    </citation>
    <scope>NUCLEOTIDE SEQUENCE [LARGE SCALE GENOMIC DNA]</scope>
    <source>
        <strain evidence="1 2">GY-19</strain>
    </source>
</reference>
<protein>
    <submittedName>
        <fullName evidence="1">Uncharacterized protein</fullName>
    </submittedName>
</protein>
<dbReference type="AlphaFoldDB" id="A0A9J6RT52"/>
<keyword evidence="2" id="KW-1185">Reference proteome</keyword>